<reference evidence="13" key="1">
    <citation type="submission" date="2025-08" db="UniProtKB">
        <authorList>
            <consortium name="RefSeq"/>
        </authorList>
    </citation>
    <scope>IDENTIFICATION</scope>
</reference>
<dbReference type="GO" id="GO:0001594">
    <property type="term" value="F:trace-amine receptor activity"/>
    <property type="evidence" value="ECO:0007669"/>
    <property type="project" value="TreeGrafter"/>
</dbReference>
<evidence type="ECO:0000256" key="2">
    <source>
        <dbReference type="ARBA" id="ARBA00022475"/>
    </source>
</evidence>
<evidence type="ECO:0000256" key="5">
    <source>
        <dbReference type="ARBA" id="ARBA00023040"/>
    </source>
</evidence>
<keyword evidence="5 9" id="KW-0297">G-protein coupled receptor</keyword>
<keyword evidence="12" id="KW-1185">Reference proteome</keyword>
<dbReference type="RefSeq" id="XP_028992063.1">
    <property type="nucleotide sequence ID" value="XM_029136230.3"/>
</dbReference>
<proteinExistence type="inferred from homology"/>
<dbReference type="PROSITE" id="PS00237">
    <property type="entry name" value="G_PROTEIN_RECEP_F1_1"/>
    <property type="match status" value="1"/>
</dbReference>
<keyword evidence="4 10" id="KW-1133">Transmembrane helix</keyword>
<dbReference type="GO" id="GO:0005886">
    <property type="term" value="C:plasma membrane"/>
    <property type="evidence" value="ECO:0007669"/>
    <property type="project" value="UniProtKB-SubCell"/>
</dbReference>
<accession>A0A6P7LCY3</accession>
<keyword evidence="8 9" id="KW-0807">Transducer</keyword>
<dbReference type="SUPFAM" id="SSF81321">
    <property type="entry name" value="Family A G protein-coupled receptor-like"/>
    <property type="match status" value="1"/>
</dbReference>
<feature type="transmembrane region" description="Helical" evidence="10">
    <location>
        <begin position="195"/>
        <end position="218"/>
    </location>
</feature>
<protein>
    <submittedName>
        <fullName evidence="13">Trace amine-associated receptor 13c-like</fullName>
    </submittedName>
</protein>
<gene>
    <name evidence="13" type="primary">LOC114846949</name>
</gene>
<sequence length="333" mass="36752">MTEPQDGAELCFPQLLNASCSRPAASWSASVCLRFLLSSVSALTVLLNLLVIVSVSHFRQLHTPTNLLLLSLAVSDFLVGLVFIPGEIYRRTSCWLLGDLMCSLYSYVATVSVAASVGNMVLISADRYVAICDPLLYPGTVTVARTKFLIFLCWLSSNLYRSLSLKDIGFHKANYVPCRGECVFVVDFVAGVFDVALSFVFPVSAIVVLHMRVFVVAVSQARSMRSHVTAVTLQHSVTLTSRRSELKAARTLGVVVLVFLLCFCPYYTVSLAGVNLIRTSYGIFVLCLFCCNSCVNPVIYALFYPWFRRAVKLIVTLQILQPGSREANVLWRG</sequence>
<keyword evidence="3 9" id="KW-0812">Transmembrane</keyword>
<keyword evidence="2" id="KW-1003">Cell membrane</keyword>
<evidence type="ECO:0000256" key="7">
    <source>
        <dbReference type="ARBA" id="ARBA00023170"/>
    </source>
</evidence>
<dbReference type="InterPro" id="IPR050569">
    <property type="entry name" value="TAAR"/>
</dbReference>
<dbReference type="Gene3D" id="1.20.1070.10">
    <property type="entry name" value="Rhodopsin 7-helix transmembrane proteins"/>
    <property type="match status" value="1"/>
</dbReference>
<dbReference type="InterPro" id="IPR017452">
    <property type="entry name" value="GPCR_Rhodpsn_7TM"/>
</dbReference>
<feature type="transmembrane region" description="Helical" evidence="10">
    <location>
        <begin position="251"/>
        <end position="269"/>
    </location>
</feature>
<evidence type="ECO:0000256" key="6">
    <source>
        <dbReference type="ARBA" id="ARBA00023136"/>
    </source>
</evidence>
<evidence type="ECO:0000256" key="4">
    <source>
        <dbReference type="ARBA" id="ARBA00022989"/>
    </source>
</evidence>
<evidence type="ECO:0000259" key="11">
    <source>
        <dbReference type="PROSITE" id="PS50262"/>
    </source>
</evidence>
<evidence type="ECO:0000256" key="8">
    <source>
        <dbReference type="ARBA" id="ARBA00023224"/>
    </source>
</evidence>
<dbReference type="PANTHER" id="PTHR24249">
    <property type="entry name" value="HISTAMINE RECEPTOR-RELATED G-PROTEIN COUPLED RECEPTOR"/>
    <property type="match status" value="1"/>
</dbReference>
<evidence type="ECO:0000256" key="10">
    <source>
        <dbReference type="SAM" id="Phobius"/>
    </source>
</evidence>
<dbReference type="OrthoDB" id="10042731at2759"/>
<evidence type="ECO:0000256" key="9">
    <source>
        <dbReference type="RuleBase" id="RU000688"/>
    </source>
</evidence>
<feature type="transmembrane region" description="Helical" evidence="10">
    <location>
        <begin position="104"/>
        <end position="123"/>
    </location>
</feature>
<dbReference type="InParanoid" id="A0A6P7LCY3"/>
<feature type="transmembrane region" description="Helical" evidence="10">
    <location>
        <begin position="67"/>
        <end position="84"/>
    </location>
</feature>
<evidence type="ECO:0000256" key="3">
    <source>
        <dbReference type="ARBA" id="ARBA00022692"/>
    </source>
</evidence>
<dbReference type="InterPro" id="IPR000276">
    <property type="entry name" value="GPCR_Rhodpsn"/>
</dbReference>
<feature type="domain" description="G-protein coupled receptors family 1 profile" evidence="11">
    <location>
        <begin position="47"/>
        <end position="300"/>
    </location>
</feature>
<comment type="similarity">
    <text evidence="9">Belongs to the G-protein coupled receptor 1 family.</text>
</comment>
<feature type="transmembrane region" description="Helical" evidence="10">
    <location>
        <begin position="35"/>
        <end position="55"/>
    </location>
</feature>
<evidence type="ECO:0000313" key="12">
    <source>
        <dbReference type="Proteomes" id="UP000515150"/>
    </source>
</evidence>
<keyword evidence="6 10" id="KW-0472">Membrane</keyword>
<dbReference type="PROSITE" id="PS50262">
    <property type="entry name" value="G_PROTEIN_RECEP_F1_2"/>
    <property type="match status" value="1"/>
</dbReference>
<dbReference type="AlphaFoldDB" id="A0A6P7LCY3"/>
<evidence type="ECO:0000256" key="1">
    <source>
        <dbReference type="ARBA" id="ARBA00004651"/>
    </source>
</evidence>
<dbReference type="GeneID" id="114846949"/>
<keyword evidence="7 9" id="KW-0675">Receptor</keyword>
<feature type="transmembrane region" description="Helical" evidence="10">
    <location>
        <begin position="281"/>
        <end position="303"/>
    </location>
</feature>
<dbReference type="Pfam" id="PF00001">
    <property type="entry name" value="7tm_1"/>
    <property type="match status" value="1"/>
</dbReference>
<dbReference type="PRINTS" id="PR00237">
    <property type="entry name" value="GPCRRHODOPSN"/>
</dbReference>
<dbReference type="PANTHER" id="PTHR24249:SF381">
    <property type="entry name" value="TRACE AMINE ASSOCIATED RECEPTOR 19P-RELATED"/>
    <property type="match status" value="1"/>
</dbReference>
<organism evidence="12 13">
    <name type="scientific">Betta splendens</name>
    <name type="common">Siamese fighting fish</name>
    <dbReference type="NCBI Taxonomy" id="158456"/>
    <lineage>
        <taxon>Eukaryota</taxon>
        <taxon>Metazoa</taxon>
        <taxon>Chordata</taxon>
        <taxon>Craniata</taxon>
        <taxon>Vertebrata</taxon>
        <taxon>Euteleostomi</taxon>
        <taxon>Actinopterygii</taxon>
        <taxon>Neopterygii</taxon>
        <taxon>Teleostei</taxon>
        <taxon>Neoteleostei</taxon>
        <taxon>Acanthomorphata</taxon>
        <taxon>Anabantaria</taxon>
        <taxon>Anabantiformes</taxon>
        <taxon>Anabantoidei</taxon>
        <taxon>Osphronemidae</taxon>
        <taxon>Betta</taxon>
    </lineage>
</organism>
<name>A0A6P7LCY3_BETSP</name>
<dbReference type="KEGG" id="bspl:114846949"/>
<dbReference type="Proteomes" id="UP000515150">
    <property type="component" value="Chromosome 21"/>
</dbReference>
<dbReference type="CDD" id="cd15055">
    <property type="entry name" value="7tmA_TAARs"/>
    <property type="match status" value="1"/>
</dbReference>
<feature type="transmembrane region" description="Helical" evidence="10">
    <location>
        <begin position="135"/>
        <end position="157"/>
    </location>
</feature>
<comment type="subcellular location">
    <subcellularLocation>
        <location evidence="1">Cell membrane</location>
        <topology evidence="1">Multi-pass membrane protein</topology>
    </subcellularLocation>
</comment>
<evidence type="ECO:0000313" key="13">
    <source>
        <dbReference type="RefSeq" id="XP_028992063.1"/>
    </source>
</evidence>